<name>A0A1I7XPJ6_HETBA</name>
<sequence>MMDAMGTFFQIRACVRCMLSQPRISRNTRIDCGRGLKRKAEVSENPNSVPKWIDNSDKLFLALILCCQRQILLKDWDFQTNVLHLRFMQTVFSRKVVIRLRSSLFTIHFMSTFFQRDLKIFHCSSRHFALFKYNIGIV</sequence>
<accession>A0A1I7XPJ6</accession>
<dbReference type="AlphaFoldDB" id="A0A1I7XPJ6"/>
<dbReference type="Proteomes" id="UP000095283">
    <property type="component" value="Unplaced"/>
</dbReference>
<organism evidence="1 2">
    <name type="scientific">Heterorhabditis bacteriophora</name>
    <name type="common">Entomopathogenic nematode worm</name>
    <dbReference type="NCBI Taxonomy" id="37862"/>
    <lineage>
        <taxon>Eukaryota</taxon>
        <taxon>Metazoa</taxon>
        <taxon>Ecdysozoa</taxon>
        <taxon>Nematoda</taxon>
        <taxon>Chromadorea</taxon>
        <taxon>Rhabditida</taxon>
        <taxon>Rhabditina</taxon>
        <taxon>Rhabditomorpha</taxon>
        <taxon>Strongyloidea</taxon>
        <taxon>Heterorhabditidae</taxon>
        <taxon>Heterorhabditis</taxon>
    </lineage>
</organism>
<evidence type="ECO:0000313" key="2">
    <source>
        <dbReference type="WBParaSite" id="Hba_19458"/>
    </source>
</evidence>
<proteinExistence type="predicted"/>
<protein>
    <submittedName>
        <fullName evidence="2">Secreted protein</fullName>
    </submittedName>
</protein>
<dbReference type="WBParaSite" id="Hba_19458">
    <property type="protein sequence ID" value="Hba_19458"/>
    <property type="gene ID" value="Hba_19458"/>
</dbReference>
<keyword evidence="1" id="KW-1185">Reference proteome</keyword>
<reference evidence="2" key="1">
    <citation type="submission" date="2016-11" db="UniProtKB">
        <authorList>
            <consortium name="WormBaseParasite"/>
        </authorList>
    </citation>
    <scope>IDENTIFICATION</scope>
</reference>
<evidence type="ECO:0000313" key="1">
    <source>
        <dbReference type="Proteomes" id="UP000095283"/>
    </source>
</evidence>